<evidence type="ECO:0000313" key="2">
    <source>
        <dbReference type="Proteomes" id="UP000008461"/>
    </source>
</evidence>
<dbReference type="InterPro" id="IPR036520">
    <property type="entry name" value="UPF0759_sf"/>
</dbReference>
<protein>
    <recommendedName>
        <fullName evidence="3">DUF72 domain-containing protein</fullName>
    </recommendedName>
</protein>
<name>F4L5Z2_HALH1</name>
<dbReference type="EMBL" id="CP002691">
    <property type="protein sequence ID" value="AEE53052.1"/>
    <property type="molecule type" value="Genomic_DNA"/>
</dbReference>
<dbReference type="Pfam" id="PF01904">
    <property type="entry name" value="DUF72"/>
    <property type="match status" value="1"/>
</dbReference>
<dbReference type="InterPro" id="IPR002763">
    <property type="entry name" value="DUF72"/>
</dbReference>
<evidence type="ECO:0000313" key="1">
    <source>
        <dbReference type="EMBL" id="AEE53052.1"/>
    </source>
</evidence>
<dbReference type="eggNOG" id="COG1801">
    <property type="taxonomic scope" value="Bacteria"/>
</dbReference>
<sequence>MTNRLFATNCTKFSQIKFLTNFLCENLCNLWLSKFYVTMEFGKLPDISKVDFSLPEDAPGTAKSLRKYNKSEKFHFYIGCTGWSMKEWVGNIYPAGTKAQDYLRAYGVQFNTIELNTTHYRIPDLATIDKWKAETPADFRFCPKVPQILSHSRDLGLSNPAFGLFCESVAALGEKLGACFLQVPPHFGLNSRNVLEKFIQHWPKSIPLNVELRHESWFNGESSEAEAVFEQLAAAEMGTVLTDVAGRRDVLHMRLTSPVAMIRFVGNGLHPTDYSRIDAWIPRLRQWHEQGLQEVYFFTHEPDNLLAPELAKYLDTALKAFPEIESRGPKNITSDSSGQMSLF</sequence>
<dbReference type="PANTHER" id="PTHR30348">
    <property type="entry name" value="UNCHARACTERIZED PROTEIN YECE"/>
    <property type="match status" value="1"/>
</dbReference>
<dbReference type="PANTHER" id="PTHR30348:SF9">
    <property type="entry name" value="UPF0759 PROTEIN YECE"/>
    <property type="match status" value="1"/>
</dbReference>
<dbReference type="HOGENOM" id="CLU_046519_2_0_10"/>
<gene>
    <name evidence="1" type="ordered locus">Halhy_5226</name>
</gene>
<reference key="2">
    <citation type="submission" date="2011-04" db="EMBL/GenBank/DDBJ databases">
        <title>Complete sequence of chromosome of Haliscomenobacter hydrossis DSM 1100.</title>
        <authorList>
            <consortium name="US DOE Joint Genome Institute (JGI-PGF)"/>
            <person name="Lucas S."/>
            <person name="Han J."/>
            <person name="Lapidus A."/>
            <person name="Bruce D."/>
            <person name="Goodwin L."/>
            <person name="Pitluck S."/>
            <person name="Peters L."/>
            <person name="Kyrpides N."/>
            <person name="Mavromatis K."/>
            <person name="Ivanova N."/>
            <person name="Ovchinnikova G."/>
            <person name="Pagani I."/>
            <person name="Daligault H."/>
            <person name="Detter J.C."/>
            <person name="Han C."/>
            <person name="Land M."/>
            <person name="Hauser L."/>
            <person name="Markowitz V."/>
            <person name="Cheng J.-F."/>
            <person name="Hugenholtz P."/>
            <person name="Woyke T."/>
            <person name="Wu D."/>
            <person name="Verbarg S."/>
            <person name="Frueling A."/>
            <person name="Brambilla E."/>
            <person name="Klenk H.-P."/>
            <person name="Eisen J.A."/>
        </authorList>
    </citation>
    <scope>NUCLEOTIDE SEQUENCE</scope>
    <source>
        <strain>DSM 1100</strain>
    </source>
</reference>
<dbReference type="KEGG" id="hhy:Halhy_5226"/>
<evidence type="ECO:0008006" key="3">
    <source>
        <dbReference type="Google" id="ProtNLM"/>
    </source>
</evidence>
<dbReference type="AlphaFoldDB" id="F4L5Z2"/>
<keyword evidence="2" id="KW-1185">Reference proteome</keyword>
<organism evidence="1 2">
    <name type="scientific">Haliscomenobacter hydrossis (strain ATCC 27775 / DSM 1100 / LMG 10767 / O)</name>
    <dbReference type="NCBI Taxonomy" id="760192"/>
    <lineage>
        <taxon>Bacteria</taxon>
        <taxon>Pseudomonadati</taxon>
        <taxon>Bacteroidota</taxon>
        <taxon>Saprospiria</taxon>
        <taxon>Saprospirales</taxon>
        <taxon>Haliscomenobacteraceae</taxon>
        <taxon>Haliscomenobacter</taxon>
    </lineage>
</organism>
<dbReference type="STRING" id="760192.Halhy_5226"/>
<dbReference type="Proteomes" id="UP000008461">
    <property type="component" value="Chromosome"/>
</dbReference>
<dbReference type="Gene3D" id="3.20.20.410">
    <property type="entry name" value="Protein of unknown function UPF0759"/>
    <property type="match status" value="1"/>
</dbReference>
<reference evidence="1 2" key="1">
    <citation type="journal article" date="2011" name="Stand. Genomic Sci.">
        <title>Complete genome sequence of Haliscomenobacter hydrossis type strain (O).</title>
        <authorList>
            <consortium name="US DOE Joint Genome Institute (JGI-PGF)"/>
            <person name="Daligault H."/>
            <person name="Lapidus A."/>
            <person name="Zeytun A."/>
            <person name="Nolan M."/>
            <person name="Lucas S."/>
            <person name="Del Rio T.G."/>
            <person name="Tice H."/>
            <person name="Cheng J.F."/>
            <person name="Tapia R."/>
            <person name="Han C."/>
            <person name="Goodwin L."/>
            <person name="Pitluck S."/>
            <person name="Liolios K."/>
            <person name="Pagani I."/>
            <person name="Ivanova N."/>
            <person name="Huntemann M."/>
            <person name="Mavromatis K."/>
            <person name="Mikhailova N."/>
            <person name="Pati A."/>
            <person name="Chen A."/>
            <person name="Palaniappan K."/>
            <person name="Land M."/>
            <person name="Hauser L."/>
            <person name="Brambilla E.M."/>
            <person name="Rohde M."/>
            <person name="Verbarg S."/>
            <person name="Goker M."/>
            <person name="Bristow J."/>
            <person name="Eisen J.A."/>
            <person name="Markowitz V."/>
            <person name="Hugenholtz P."/>
            <person name="Kyrpides N.C."/>
            <person name="Klenk H.P."/>
            <person name="Woyke T."/>
        </authorList>
    </citation>
    <scope>NUCLEOTIDE SEQUENCE [LARGE SCALE GENOMIC DNA]</scope>
    <source>
        <strain evidence="2">ATCC 27775 / DSM 1100 / LMG 10767 / O</strain>
    </source>
</reference>
<accession>F4L5Z2</accession>
<dbReference type="SUPFAM" id="SSF117396">
    <property type="entry name" value="TM1631-like"/>
    <property type="match status" value="1"/>
</dbReference>
<proteinExistence type="predicted"/>